<dbReference type="Pfam" id="PF14111">
    <property type="entry name" value="DUF4283"/>
    <property type="match status" value="1"/>
</dbReference>
<reference evidence="3 4" key="1">
    <citation type="journal article" date="2018" name="Front. Plant Sci.">
        <title>Red Clover (Trifolium pratense) and Zigzag Clover (T. medium) - A Picture of Genomic Similarities and Differences.</title>
        <authorList>
            <person name="Dluhosova J."/>
            <person name="Istvanek J."/>
            <person name="Nedelnik J."/>
            <person name="Repkova J."/>
        </authorList>
    </citation>
    <scope>NUCLEOTIDE SEQUENCE [LARGE SCALE GENOMIC DNA]</scope>
    <source>
        <strain evidence="4">cv. 10/8</strain>
        <tissue evidence="3">Leaf</tissue>
    </source>
</reference>
<comment type="caution">
    <text evidence="3">The sequence shown here is derived from an EMBL/GenBank/DDBJ whole genome shotgun (WGS) entry which is preliminary data.</text>
</comment>
<dbReference type="EMBL" id="LXQA010001862">
    <property type="protein sequence ID" value="MCH81083.1"/>
    <property type="molecule type" value="Genomic_DNA"/>
</dbReference>
<proteinExistence type="predicted"/>
<evidence type="ECO:0000256" key="1">
    <source>
        <dbReference type="SAM" id="MobiDB-lite"/>
    </source>
</evidence>
<feature type="domain" description="DUF4283" evidence="2">
    <location>
        <begin position="30"/>
        <end position="113"/>
    </location>
</feature>
<accession>A0A392M244</accession>
<keyword evidence="4" id="KW-1185">Reference proteome</keyword>
<organism evidence="3 4">
    <name type="scientific">Trifolium medium</name>
    <dbReference type="NCBI Taxonomy" id="97028"/>
    <lineage>
        <taxon>Eukaryota</taxon>
        <taxon>Viridiplantae</taxon>
        <taxon>Streptophyta</taxon>
        <taxon>Embryophyta</taxon>
        <taxon>Tracheophyta</taxon>
        <taxon>Spermatophyta</taxon>
        <taxon>Magnoliopsida</taxon>
        <taxon>eudicotyledons</taxon>
        <taxon>Gunneridae</taxon>
        <taxon>Pentapetalae</taxon>
        <taxon>rosids</taxon>
        <taxon>fabids</taxon>
        <taxon>Fabales</taxon>
        <taxon>Fabaceae</taxon>
        <taxon>Papilionoideae</taxon>
        <taxon>50 kb inversion clade</taxon>
        <taxon>NPAAA clade</taxon>
        <taxon>Hologalegina</taxon>
        <taxon>IRL clade</taxon>
        <taxon>Trifolieae</taxon>
        <taxon>Trifolium</taxon>
    </lineage>
</organism>
<evidence type="ECO:0000313" key="3">
    <source>
        <dbReference type="EMBL" id="MCH81083.1"/>
    </source>
</evidence>
<evidence type="ECO:0000313" key="4">
    <source>
        <dbReference type="Proteomes" id="UP000265520"/>
    </source>
</evidence>
<dbReference type="InterPro" id="IPR025558">
    <property type="entry name" value="DUF4283"/>
</dbReference>
<dbReference type="Proteomes" id="UP000265520">
    <property type="component" value="Unassembled WGS sequence"/>
</dbReference>
<evidence type="ECO:0000259" key="2">
    <source>
        <dbReference type="Pfam" id="PF14111"/>
    </source>
</evidence>
<name>A0A392M244_9FABA</name>
<protein>
    <recommendedName>
        <fullName evidence="2">DUF4283 domain-containing protein</fullName>
    </recommendedName>
</protein>
<feature type="region of interest" description="Disordered" evidence="1">
    <location>
        <begin position="338"/>
        <end position="358"/>
    </location>
</feature>
<dbReference type="PANTHER" id="PTHR31286">
    <property type="entry name" value="GLYCINE-RICH CELL WALL STRUCTURAL PROTEIN 1.8-LIKE"/>
    <property type="match status" value="1"/>
</dbReference>
<dbReference type="AlphaFoldDB" id="A0A392M244"/>
<dbReference type="PANTHER" id="PTHR31286:SF153">
    <property type="entry name" value="DUF4283 DOMAIN PROTEIN"/>
    <property type="match status" value="1"/>
</dbReference>
<sequence length="405" mass="44704">MEGSVNMEGLTFTHEEGGVTVNLAQHQAVNEILDHCLVGKFLADRPVRTHIMKERLANLCRPVKGVMITPIESNRFLFQFFHNLDMGRVISDGPWSFDNFMLALRKVYPGEDPLTVPLNIVEMWVQIHNLPYGFMCKAIGELIGSYLGNFLEYDEDNNWGPWRKYMRIKVALDVNVPLKKDWAIRKDGGDWVKVMFKCKRLGKLLKSEPGRNGGATVNRWLRDGRGLAGETAINGNNVQRETAATVQTEGQSSILVNKVINGALIVPNSTVGTQLRSPKSGTVMVRSASGVIMRAPNTSSEILLPSPRPTINLNQKIMSGESNGSNNMNASAIIQPAANDTTNNAPKKRFRAEEEGPGQVTEVMKIDEASATKGHTGNDVHMLTDPLFTENIVMAGPVDQACHQK</sequence>
<dbReference type="InterPro" id="IPR040256">
    <property type="entry name" value="At4g02000-like"/>
</dbReference>
<gene>
    <name evidence="3" type="ORF">A2U01_0001862</name>
</gene>